<dbReference type="GO" id="GO:0009295">
    <property type="term" value="C:nucleoid"/>
    <property type="evidence" value="ECO:0007669"/>
    <property type="project" value="UniProtKB-SubCell"/>
</dbReference>
<dbReference type="SUPFAM" id="SSF109709">
    <property type="entry name" value="KorB DNA-binding domain-like"/>
    <property type="match status" value="1"/>
</dbReference>
<dbReference type="InterPro" id="IPR001387">
    <property type="entry name" value="Cro/C1-type_HTH"/>
</dbReference>
<dbReference type="GO" id="GO:0007059">
    <property type="term" value="P:chromosome segregation"/>
    <property type="evidence" value="ECO:0007669"/>
    <property type="project" value="UniProtKB-KW"/>
</dbReference>
<dbReference type="InterPro" id="IPR057240">
    <property type="entry name" value="ParB_dimer_C"/>
</dbReference>
<dbReference type="Gene3D" id="1.10.10.2830">
    <property type="match status" value="1"/>
</dbReference>
<dbReference type="InterPro" id="IPR036086">
    <property type="entry name" value="ParB/Sulfiredoxin_sf"/>
</dbReference>
<dbReference type="InterPro" id="IPR041468">
    <property type="entry name" value="HTH_ParB/Spo0J"/>
</dbReference>
<evidence type="ECO:0000313" key="6">
    <source>
        <dbReference type="EMBL" id="CCJ34063.1"/>
    </source>
</evidence>
<dbReference type="GO" id="GO:0005694">
    <property type="term" value="C:chromosome"/>
    <property type="evidence" value="ECO:0007669"/>
    <property type="project" value="TreeGrafter"/>
</dbReference>
<sequence length="276" mass="31712">MAKKSALGKGLGALIPDADKDSNVFEVEVSKLFPNEDQPRKKFDEEKINALAESIKVHGVIQPIIVKREGDFYKIIAGERRWRAAKIAGLKKVPIVEKELSDREVMEISLIENIQREDLSPIEEALAYKRLMEEFQLTQEEIAERVGKSRSAIANTLRLLNLDDRVVEFINDGKLSEGHGKVIVSIEDKEKQYLIAKKVVEEGLNVRQTEKLIKEINNKKVKKEKKIVAHYKDVEEKLQMFFGTKVKINNNKNKGKIEIEYYSEDDLQRILELLNI</sequence>
<feature type="domain" description="HTH cro/C1-type" evidence="5">
    <location>
        <begin position="129"/>
        <end position="155"/>
    </location>
</feature>
<dbReference type="STRING" id="857293.CAAU_1979"/>
<keyword evidence="7" id="KW-1185">Reference proteome</keyword>
<dbReference type="Pfam" id="PF02195">
    <property type="entry name" value="ParB_N"/>
    <property type="match status" value="1"/>
</dbReference>
<dbReference type="InterPro" id="IPR050336">
    <property type="entry name" value="Chromosome_partition/occlusion"/>
</dbReference>
<dbReference type="Pfam" id="PF17762">
    <property type="entry name" value="HTH_ParB"/>
    <property type="match status" value="1"/>
</dbReference>
<keyword evidence="3" id="KW-0159">Chromosome partition</keyword>
<evidence type="ECO:0000259" key="5">
    <source>
        <dbReference type="PROSITE" id="PS50943"/>
    </source>
</evidence>
<dbReference type="OrthoDB" id="9802051at2"/>
<dbReference type="InterPro" id="IPR004437">
    <property type="entry name" value="ParB/RepB/Spo0J"/>
</dbReference>
<dbReference type="Proteomes" id="UP000007652">
    <property type="component" value="Unassembled WGS sequence"/>
</dbReference>
<dbReference type="GO" id="GO:0045881">
    <property type="term" value="P:positive regulation of sporulation resulting in formation of a cellular spore"/>
    <property type="evidence" value="ECO:0007669"/>
    <property type="project" value="TreeGrafter"/>
</dbReference>
<dbReference type="SUPFAM" id="SSF110849">
    <property type="entry name" value="ParB/Sulfiredoxin"/>
    <property type="match status" value="1"/>
</dbReference>
<dbReference type="PANTHER" id="PTHR33375:SF1">
    <property type="entry name" value="CHROMOSOME-PARTITIONING PROTEIN PARB-RELATED"/>
    <property type="match status" value="1"/>
</dbReference>
<proteinExistence type="inferred from homology"/>
<accession>I7LJY9</accession>
<evidence type="ECO:0000256" key="1">
    <source>
        <dbReference type="ARBA" id="ARBA00004453"/>
    </source>
</evidence>
<reference evidence="6 7" key="1">
    <citation type="journal article" date="2011" name="J. Bacteriol.">
        <title>Draft genome sequence of Caloramator australicus strain RC3T, a thermoanaerobe from the Great Artesian Basin of Australia.</title>
        <authorList>
            <person name="Ogg C.D."/>
            <person name="Patel B.K.C."/>
        </authorList>
    </citation>
    <scope>NUCLEOTIDE SEQUENCE [LARGE SCALE GENOMIC DNA]</scope>
    <source>
        <strain evidence="6 7">RC3</strain>
    </source>
</reference>
<comment type="subcellular location">
    <subcellularLocation>
        <location evidence="1">Cytoplasm</location>
        <location evidence="1">Nucleoid</location>
    </subcellularLocation>
</comment>
<evidence type="ECO:0000256" key="4">
    <source>
        <dbReference type="ARBA" id="ARBA00023125"/>
    </source>
</evidence>
<dbReference type="EMBL" id="CAKP01000104">
    <property type="protein sequence ID" value="CCJ34063.1"/>
    <property type="molecule type" value="Genomic_DNA"/>
</dbReference>
<gene>
    <name evidence="6" type="ORF">CAAU_1979</name>
</gene>
<dbReference type="SMART" id="SM00470">
    <property type="entry name" value="ParB"/>
    <property type="match status" value="1"/>
</dbReference>
<dbReference type="GO" id="GO:0003677">
    <property type="term" value="F:DNA binding"/>
    <property type="evidence" value="ECO:0007669"/>
    <property type="project" value="UniProtKB-KW"/>
</dbReference>
<evidence type="ECO:0000313" key="7">
    <source>
        <dbReference type="Proteomes" id="UP000007652"/>
    </source>
</evidence>
<evidence type="ECO:0000256" key="3">
    <source>
        <dbReference type="ARBA" id="ARBA00022829"/>
    </source>
</evidence>
<dbReference type="PROSITE" id="PS50943">
    <property type="entry name" value="HTH_CROC1"/>
    <property type="match status" value="1"/>
</dbReference>
<dbReference type="CDD" id="cd16393">
    <property type="entry name" value="SPO0J_N"/>
    <property type="match status" value="1"/>
</dbReference>
<dbReference type="AlphaFoldDB" id="I7LJY9"/>
<protein>
    <submittedName>
        <fullName evidence="6">Chromosome (Plasmid) partitioning protein ParB / Stage 0 sporulation protein J</fullName>
    </submittedName>
</protein>
<dbReference type="eggNOG" id="COG1475">
    <property type="taxonomic scope" value="Bacteria"/>
</dbReference>
<organism evidence="6 7">
    <name type="scientific">Caloramator australicus RC3</name>
    <dbReference type="NCBI Taxonomy" id="857293"/>
    <lineage>
        <taxon>Bacteria</taxon>
        <taxon>Bacillati</taxon>
        <taxon>Bacillota</taxon>
        <taxon>Clostridia</taxon>
        <taxon>Eubacteriales</taxon>
        <taxon>Clostridiaceae</taxon>
        <taxon>Caloramator</taxon>
    </lineage>
</organism>
<evidence type="ECO:0000256" key="2">
    <source>
        <dbReference type="ARBA" id="ARBA00006295"/>
    </source>
</evidence>
<keyword evidence="4" id="KW-0238">DNA-binding</keyword>
<dbReference type="NCBIfam" id="TIGR00180">
    <property type="entry name" value="parB_part"/>
    <property type="match status" value="1"/>
</dbReference>
<comment type="similarity">
    <text evidence="2">Belongs to the ParB family.</text>
</comment>
<dbReference type="CDD" id="cd00093">
    <property type="entry name" value="HTH_XRE"/>
    <property type="match status" value="1"/>
</dbReference>
<dbReference type="Gene3D" id="3.90.1530.30">
    <property type="match status" value="1"/>
</dbReference>
<dbReference type="RefSeq" id="WP_008909320.1">
    <property type="nucleotide sequence ID" value="NZ_CAKP01000104.1"/>
</dbReference>
<dbReference type="InterPro" id="IPR003115">
    <property type="entry name" value="ParB_N"/>
</dbReference>
<dbReference type="PANTHER" id="PTHR33375">
    <property type="entry name" value="CHROMOSOME-PARTITIONING PROTEIN PARB-RELATED"/>
    <property type="match status" value="1"/>
</dbReference>
<dbReference type="Pfam" id="PF23552">
    <property type="entry name" value="ParB_C"/>
    <property type="match status" value="1"/>
</dbReference>
<comment type="caution">
    <text evidence="6">The sequence shown here is derived from an EMBL/GenBank/DDBJ whole genome shotgun (WGS) entry which is preliminary data.</text>
</comment>
<dbReference type="FunFam" id="1.10.10.2830:FF:000001">
    <property type="entry name" value="Chromosome partitioning protein ParB"/>
    <property type="match status" value="1"/>
</dbReference>
<dbReference type="FunFam" id="3.90.1530.30:FF:000001">
    <property type="entry name" value="Chromosome partitioning protein ParB"/>
    <property type="match status" value="1"/>
</dbReference>
<name>I7LJY9_9CLOT</name>